<evidence type="ECO:0000256" key="1">
    <source>
        <dbReference type="ARBA" id="ARBA00004141"/>
    </source>
</evidence>
<dbReference type="PANTHER" id="PTHR19282:SF546">
    <property type="entry name" value="TETRASPANIN FAMILY PROTEIN"/>
    <property type="match status" value="1"/>
</dbReference>
<keyword evidence="3 5" id="KW-1133">Transmembrane helix</keyword>
<evidence type="ECO:0000256" key="3">
    <source>
        <dbReference type="ARBA" id="ARBA00022989"/>
    </source>
</evidence>
<dbReference type="InterPro" id="IPR018499">
    <property type="entry name" value="Tetraspanin/Peripherin"/>
</dbReference>
<feature type="transmembrane region" description="Helical" evidence="5">
    <location>
        <begin position="56"/>
        <end position="79"/>
    </location>
</feature>
<evidence type="ECO:0000256" key="2">
    <source>
        <dbReference type="ARBA" id="ARBA00022692"/>
    </source>
</evidence>
<dbReference type="AlphaFoldDB" id="A0A8J2RBV0"/>
<evidence type="ECO:0000256" key="4">
    <source>
        <dbReference type="ARBA" id="ARBA00023136"/>
    </source>
</evidence>
<name>A0A8J2RBV0_9CRUS</name>
<dbReference type="Proteomes" id="UP000789390">
    <property type="component" value="Unassembled WGS sequence"/>
</dbReference>
<gene>
    <name evidence="6" type="ORF">DGAL_LOCUS527</name>
</gene>
<keyword evidence="7" id="KW-1185">Reference proteome</keyword>
<evidence type="ECO:0000256" key="5">
    <source>
        <dbReference type="SAM" id="Phobius"/>
    </source>
</evidence>
<keyword evidence="4 5" id="KW-0472">Membrane</keyword>
<dbReference type="PANTHER" id="PTHR19282">
    <property type="entry name" value="TETRASPANIN"/>
    <property type="match status" value="1"/>
</dbReference>
<dbReference type="OrthoDB" id="10033535at2759"/>
<evidence type="ECO:0008006" key="8">
    <source>
        <dbReference type="Google" id="ProtNLM"/>
    </source>
</evidence>
<dbReference type="Gene3D" id="1.10.1450.10">
    <property type="entry name" value="Tetraspanin"/>
    <property type="match status" value="1"/>
</dbReference>
<keyword evidence="2 5" id="KW-0812">Transmembrane</keyword>
<dbReference type="InterPro" id="IPR008952">
    <property type="entry name" value="Tetraspanin_EC2_sf"/>
</dbReference>
<dbReference type="GO" id="GO:0016020">
    <property type="term" value="C:membrane"/>
    <property type="evidence" value="ECO:0007669"/>
    <property type="project" value="UniProtKB-SubCell"/>
</dbReference>
<dbReference type="Pfam" id="PF00335">
    <property type="entry name" value="Tetraspanin"/>
    <property type="match status" value="1"/>
</dbReference>
<protein>
    <recommendedName>
        <fullName evidence="8">Tetraspanin</fullName>
    </recommendedName>
</protein>
<dbReference type="EMBL" id="CAKKLH010000002">
    <property type="protein sequence ID" value="CAH0098449.1"/>
    <property type="molecule type" value="Genomic_DNA"/>
</dbReference>
<evidence type="ECO:0000313" key="6">
    <source>
        <dbReference type="EMBL" id="CAH0098449.1"/>
    </source>
</evidence>
<proteinExistence type="predicted"/>
<organism evidence="6 7">
    <name type="scientific">Daphnia galeata</name>
    <dbReference type="NCBI Taxonomy" id="27404"/>
    <lineage>
        <taxon>Eukaryota</taxon>
        <taxon>Metazoa</taxon>
        <taxon>Ecdysozoa</taxon>
        <taxon>Arthropoda</taxon>
        <taxon>Crustacea</taxon>
        <taxon>Branchiopoda</taxon>
        <taxon>Diplostraca</taxon>
        <taxon>Cladocera</taxon>
        <taxon>Anomopoda</taxon>
        <taxon>Daphniidae</taxon>
        <taxon>Daphnia</taxon>
    </lineage>
</organism>
<comment type="caution">
    <text evidence="6">The sequence shown here is derived from an EMBL/GenBank/DDBJ whole genome shotgun (WGS) entry which is preliminary data.</text>
</comment>
<feature type="transmembrane region" description="Helical" evidence="5">
    <location>
        <begin position="86"/>
        <end position="104"/>
    </location>
</feature>
<evidence type="ECO:0000313" key="7">
    <source>
        <dbReference type="Proteomes" id="UP000789390"/>
    </source>
</evidence>
<dbReference type="FunFam" id="1.10.1450.10:FF:000098">
    <property type="entry name" value="Tetraspanin"/>
    <property type="match status" value="1"/>
</dbReference>
<sequence length="243" mass="28266">MKPKLLSILFALAYAASVFLTIALVYSVERLRNSTPFVKDIMFLTLPLIGGSLSSYVFYSILLFTLAPVSVIGCLIAFLKSPPRNLVNSFYTFHLVFGIILLFMQDQSANRFDLELELIESIMQYDRTYNKEDANKWDMTHHNLKCCGYDNYEDWFVTPNERRTDVPDSCCLKPMKRCGKGAFGKDRIEEKIYTRGCYPVLCDQIRNIRLIYLSVVFILLAIPSVMFVRRIRSWMLAMRRQRD</sequence>
<dbReference type="SUPFAM" id="SSF48652">
    <property type="entry name" value="Tetraspanin"/>
    <property type="match status" value="1"/>
</dbReference>
<reference evidence="6" key="1">
    <citation type="submission" date="2021-11" db="EMBL/GenBank/DDBJ databases">
        <authorList>
            <person name="Schell T."/>
        </authorList>
    </citation>
    <scope>NUCLEOTIDE SEQUENCE</scope>
    <source>
        <strain evidence="6">M5</strain>
    </source>
</reference>
<feature type="transmembrane region" description="Helical" evidence="5">
    <location>
        <begin position="210"/>
        <end position="231"/>
    </location>
</feature>
<accession>A0A8J2RBV0</accession>
<comment type="subcellular location">
    <subcellularLocation>
        <location evidence="1">Membrane</location>
        <topology evidence="1">Multi-pass membrane protein</topology>
    </subcellularLocation>
</comment>